<feature type="domain" description="MULE transposase" evidence="1">
    <location>
        <begin position="16"/>
        <end position="112"/>
    </location>
</feature>
<accession>A0A6L2Q6U2</accession>
<gene>
    <name evidence="2" type="ORF">Cfor_10981</name>
</gene>
<comment type="caution">
    <text evidence="2">The sequence shown here is derived from an EMBL/GenBank/DDBJ whole genome shotgun (WGS) entry which is preliminary data.</text>
</comment>
<sequence length="170" mass="19356">MFSRKTNSQFLSSIDVLYVDGTFRSVPKFFHQLFTIHGLNSSHCVPLAFFLQANKHQTSYEDVFRYTFAEAAKLGVSVCPTVAYADFETAIHKAARTVWPGCEIKACCFHLGQSCWRKMQSLGLSKQYGQKDSEVSQFWKKVFGLSFLPPAEVGDCFAYDFISHLPNDRR</sequence>
<dbReference type="PANTHER" id="PTHR47160">
    <property type="entry name" value="PUTATIVE-RELATED"/>
    <property type="match status" value="1"/>
</dbReference>
<dbReference type="OrthoDB" id="6736597at2759"/>
<feature type="non-terminal residue" evidence="2">
    <location>
        <position position="170"/>
    </location>
</feature>
<evidence type="ECO:0000313" key="3">
    <source>
        <dbReference type="Proteomes" id="UP000502823"/>
    </source>
</evidence>
<dbReference type="PANTHER" id="PTHR47160:SF10">
    <property type="entry name" value="MULE TRANSPOSASE DOMAIN-CONTAINING PROTEIN"/>
    <property type="match status" value="1"/>
</dbReference>
<proteinExistence type="predicted"/>
<reference evidence="3" key="1">
    <citation type="submission" date="2020-01" db="EMBL/GenBank/DDBJ databases">
        <title>Draft genome sequence of the Termite Coptotermes fromosanus.</title>
        <authorList>
            <person name="Itakura S."/>
            <person name="Yosikawa Y."/>
            <person name="Umezawa K."/>
        </authorList>
    </citation>
    <scope>NUCLEOTIDE SEQUENCE [LARGE SCALE GENOMIC DNA]</scope>
</reference>
<dbReference type="InterPro" id="IPR018289">
    <property type="entry name" value="MULE_transposase_dom"/>
</dbReference>
<evidence type="ECO:0000313" key="2">
    <source>
        <dbReference type="EMBL" id="GFG40094.1"/>
    </source>
</evidence>
<protein>
    <recommendedName>
        <fullName evidence="1">MULE transposase domain-containing protein</fullName>
    </recommendedName>
</protein>
<organism evidence="2 3">
    <name type="scientific">Coptotermes formosanus</name>
    <name type="common">Formosan subterranean termite</name>
    <dbReference type="NCBI Taxonomy" id="36987"/>
    <lineage>
        <taxon>Eukaryota</taxon>
        <taxon>Metazoa</taxon>
        <taxon>Ecdysozoa</taxon>
        <taxon>Arthropoda</taxon>
        <taxon>Hexapoda</taxon>
        <taxon>Insecta</taxon>
        <taxon>Pterygota</taxon>
        <taxon>Neoptera</taxon>
        <taxon>Polyneoptera</taxon>
        <taxon>Dictyoptera</taxon>
        <taxon>Blattodea</taxon>
        <taxon>Blattoidea</taxon>
        <taxon>Termitoidae</taxon>
        <taxon>Rhinotermitidae</taxon>
        <taxon>Coptotermes</taxon>
    </lineage>
</organism>
<keyword evidence="3" id="KW-1185">Reference proteome</keyword>
<evidence type="ECO:0000259" key="1">
    <source>
        <dbReference type="Pfam" id="PF10551"/>
    </source>
</evidence>
<dbReference type="AlphaFoldDB" id="A0A6L2Q6U2"/>
<dbReference type="Pfam" id="PF10551">
    <property type="entry name" value="MULE"/>
    <property type="match status" value="1"/>
</dbReference>
<dbReference type="EMBL" id="BLKM01001502">
    <property type="protein sequence ID" value="GFG40094.1"/>
    <property type="molecule type" value="Genomic_DNA"/>
</dbReference>
<name>A0A6L2Q6U2_COPFO</name>
<dbReference type="Proteomes" id="UP000502823">
    <property type="component" value="Unassembled WGS sequence"/>
</dbReference>
<dbReference type="InParanoid" id="A0A6L2Q6U2"/>